<organism evidence="1 2">
    <name type="scientific">Vreelandella gomseomensis</name>
    <dbReference type="NCBI Taxonomy" id="370766"/>
    <lineage>
        <taxon>Bacteria</taxon>
        <taxon>Pseudomonadati</taxon>
        <taxon>Pseudomonadota</taxon>
        <taxon>Gammaproteobacteria</taxon>
        <taxon>Oceanospirillales</taxon>
        <taxon>Halomonadaceae</taxon>
        <taxon>Vreelandella</taxon>
    </lineage>
</organism>
<comment type="caution">
    <text evidence="1">The sequence shown here is derived from an EMBL/GenBank/DDBJ whole genome shotgun (WGS) entry which is preliminary data.</text>
</comment>
<gene>
    <name evidence="1" type="ORF">QC815_11415</name>
</gene>
<name>A0ABU1GDF6_9GAMM</name>
<dbReference type="Proteomes" id="UP001269267">
    <property type="component" value="Unassembled WGS sequence"/>
</dbReference>
<evidence type="ECO:0000313" key="1">
    <source>
        <dbReference type="EMBL" id="MDR5875529.1"/>
    </source>
</evidence>
<evidence type="ECO:0000313" key="2">
    <source>
        <dbReference type="Proteomes" id="UP001269267"/>
    </source>
</evidence>
<reference evidence="1 2" key="1">
    <citation type="submission" date="2023-04" db="EMBL/GenBank/DDBJ databases">
        <title>A long-awaited taxogenomic arrangement of the family Halomonadaceae.</title>
        <authorList>
            <person name="De La Haba R."/>
            <person name="Chuvochina M."/>
            <person name="Wittouck S."/>
            <person name="Arahal D.R."/>
            <person name="Sanchez-Porro C."/>
            <person name="Hugenholtz P."/>
            <person name="Ventosa A."/>
        </authorList>
    </citation>
    <scope>NUCLEOTIDE SEQUENCE [LARGE SCALE GENOMIC DNA]</scope>
    <source>
        <strain evidence="1 2">DSM 18042</strain>
    </source>
</reference>
<dbReference type="EMBL" id="JARWAI010000007">
    <property type="protein sequence ID" value="MDR5875529.1"/>
    <property type="molecule type" value="Genomic_DNA"/>
</dbReference>
<sequence length="385" mass="44976">MISEEKRFIIKEIATARSFKESIEFFNLTQDFLGDCRFIFASDHGSEPGLSIGLDFKDGSAIRSLFNTEKVLVLDKVTLREMSRGRADFSIDYSISLDNQALSYLEPYISGNEKKLPNDFKDIFLFISKDSVFVDPMPYIHENYYNLNDERAAGRIFDKLKAYEILRNIDFDSLENESIVKAKVSDYELMKNTQQHIARMFTTLSEVRFMKELDFKFNCQYVFLLKMVSIQLGDPKKSKFSKVLDFLDFCHFDVATIGFREVLVANEFFEKGQDFAFFNKVQKNKEDLFRVIKGMAWDLYHVRQMECLATIRPDERARYFFPSFLTCDKRLVEILDLYPLKCLAYIEGAYEPLPFFDGDILEALTQCSREKDELCSKYFTQSSAN</sequence>
<keyword evidence="2" id="KW-1185">Reference proteome</keyword>
<proteinExistence type="predicted"/>
<protein>
    <submittedName>
        <fullName evidence="1">Uncharacterized protein</fullName>
    </submittedName>
</protein>
<dbReference type="RefSeq" id="WP_310539828.1">
    <property type="nucleotide sequence ID" value="NZ_JARWAI010000007.1"/>
</dbReference>
<accession>A0ABU1GDF6</accession>